<evidence type="ECO:0000313" key="1">
    <source>
        <dbReference type="EMBL" id="GIX93010.1"/>
    </source>
</evidence>
<evidence type="ECO:0000313" key="2">
    <source>
        <dbReference type="Proteomes" id="UP001054945"/>
    </source>
</evidence>
<dbReference type="EMBL" id="BPLR01021728">
    <property type="protein sequence ID" value="GIX93010.1"/>
    <property type="molecule type" value="Genomic_DNA"/>
</dbReference>
<organism evidence="1 2">
    <name type="scientific">Caerostris extrusa</name>
    <name type="common">Bark spider</name>
    <name type="synonym">Caerostris bankana</name>
    <dbReference type="NCBI Taxonomy" id="172846"/>
    <lineage>
        <taxon>Eukaryota</taxon>
        <taxon>Metazoa</taxon>
        <taxon>Ecdysozoa</taxon>
        <taxon>Arthropoda</taxon>
        <taxon>Chelicerata</taxon>
        <taxon>Arachnida</taxon>
        <taxon>Araneae</taxon>
        <taxon>Araneomorphae</taxon>
        <taxon>Entelegynae</taxon>
        <taxon>Araneoidea</taxon>
        <taxon>Araneidae</taxon>
        <taxon>Caerostris</taxon>
    </lineage>
</organism>
<dbReference type="AlphaFoldDB" id="A0AAV4P726"/>
<dbReference type="Proteomes" id="UP001054945">
    <property type="component" value="Unassembled WGS sequence"/>
</dbReference>
<gene>
    <name evidence="1" type="ORF">CEXT_366241</name>
</gene>
<comment type="caution">
    <text evidence="1">The sequence shown here is derived from an EMBL/GenBank/DDBJ whole genome shotgun (WGS) entry which is preliminary data.</text>
</comment>
<name>A0AAV4P726_CAEEX</name>
<accession>A0AAV4P726</accession>
<reference evidence="1 2" key="1">
    <citation type="submission" date="2021-06" db="EMBL/GenBank/DDBJ databases">
        <title>Caerostris extrusa draft genome.</title>
        <authorList>
            <person name="Kono N."/>
            <person name="Arakawa K."/>
        </authorList>
    </citation>
    <scope>NUCLEOTIDE SEQUENCE [LARGE SCALE GENOMIC DNA]</scope>
</reference>
<feature type="non-terminal residue" evidence="1">
    <location>
        <position position="1"/>
    </location>
</feature>
<sequence length="90" mass="9933">GGSNDHSADDTSNEYTLSSILCPFCDSSNIWKVSYQIIIFAAKNENELLWSFPLAMVAFCLSVQDRNSIRVGLDLPGSYHLGFPNLEGCK</sequence>
<proteinExistence type="predicted"/>
<keyword evidence="2" id="KW-1185">Reference proteome</keyword>
<protein>
    <submittedName>
        <fullName evidence="1">Uncharacterized protein</fullName>
    </submittedName>
</protein>